<dbReference type="EMBL" id="RRAZ01000011">
    <property type="protein sequence ID" value="RRH75090.1"/>
    <property type="molecule type" value="Genomic_DNA"/>
</dbReference>
<feature type="chain" id="PRO_5018305008" description="Porin" evidence="1">
    <location>
        <begin position="23"/>
        <end position="223"/>
    </location>
</feature>
<evidence type="ECO:0000313" key="2">
    <source>
        <dbReference type="EMBL" id="RRH75090.1"/>
    </source>
</evidence>
<evidence type="ECO:0000256" key="1">
    <source>
        <dbReference type="SAM" id="SignalP"/>
    </source>
</evidence>
<organism evidence="2 3">
    <name type="scientific">Falsigemmobacter faecalis</name>
    <dbReference type="NCBI Taxonomy" id="2488730"/>
    <lineage>
        <taxon>Bacteria</taxon>
        <taxon>Pseudomonadati</taxon>
        <taxon>Pseudomonadota</taxon>
        <taxon>Alphaproteobacteria</taxon>
        <taxon>Rhodobacterales</taxon>
        <taxon>Paracoccaceae</taxon>
        <taxon>Falsigemmobacter</taxon>
    </lineage>
</organism>
<dbReference type="SUPFAM" id="SSF56935">
    <property type="entry name" value="Porins"/>
    <property type="match status" value="1"/>
</dbReference>
<gene>
    <name evidence="2" type="ORF">EG244_08890</name>
</gene>
<dbReference type="InterPro" id="IPR010239">
    <property type="entry name" value="CHP02001"/>
</dbReference>
<dbReference type="Pfam" id="PF09694">
    <property type="entry name" value="Gcw_chp"/>
    <property type="match status" value="1"/>
</dbReference>
<dbReference type="RefSeq" id="WP_124964657.1">
    <property type="nucleotide sequence ID" value="NZ_RRAZ01000011.1"/>
</dbReference>
<dbReference type="OrthoDB" id="9793561at2"/>
<proteinExistence type="predicted"/>
<comment type="caution">
    <text evidence="2">The sequence shown here is derived from an EMBL/GenBank/DDBJ whole genome shotgun (WGS) entry which is preliminary data.</text>
</comment>
<feature type="signal peptide" evidence="1">
    <location>
        <begin position="1"/>
        <end position="22"/>
    </location>
</feature>
<name>A0A3P3DLF8_9RHOB</name>
<keyword evidence="3" id="KW-1185">Reference proteome</keyword>
<reference evidence="2 3" key="1">
    <citation type="submission" date="2018-11" db="EMBL/GenBank/DDBJ databases">
        <title>Gemmobacter sp. nov., YIM 102744-1 draft genome.</title>
        <authorList>
            <person name="Li G."/>
            <person name="Jiang Y."/>
        </authorList>
    </citation>
    <scope>NUCLEOTIDE SEQUENCE [LARGE SCALE GENOMIC DNA]</scope>
    <source>
        <strain evidence="2 3">YIM 102744-1</strain>
    </source>
</reference>
<sequence length="223" mass="23858">MRNLIVASALALAAAAPSIASAEGVAVSAGATVASQYVSTSGAKGTNGLAFQPWIEAEYMGGYVGYWGSNLSEELNAGDTWENDFYVGYRNSVAGFNYDVAYTWFYNNRSGVAAGEEVSLKVSYAINDQLSLGAKVAYDPAPQHNTDVRIFANYKLDDKLSFNAVAGKKNHGGREFYVLGATYALNDDYAVSLKYQDTARTGGAAGYANDKIVVALDYTFSFK</sequence>
<dbReference type="AlphaFoldDB" id="A0A3P3DLF8"/>
<keyword evidence="1" id="KW-0732">Signal</keyword>
<evidence type="ECO:0008006" key="4">
    <source>
        <dbReference type="Google" id="ProtNLM"/>
    </source>
</evidence>
<protein>
    <recommendedName>
        <fullName evidence="4">Porin</fullName>
    </recommendedName>
</protein>
<dbReference type="Proteomes" id="UP000282125">
    <property type="component" value="Unassembled WGS sequence"/>
</dbReference>
<evidence type="ECO:0000313" key="3">
    <source>
        <dbReference type="Proteomes" id="UP000282125"/>
    </source>
</evidence>
<accession>A0A3P3DLF8</accession>